<dbReference type="InterPro" id="IPR024652">
    <property type="entry name" value="Trichodiene_synth"/>
</dbReference>
<proteinExistence type="inferred from homology"/>
<dbReference type="OrthoDB" id="2998174at2759"/>
<gene>
    <name evidence="3" type="ORF">EIP91_011664</name>
</gene>
<evidence type="ECO:0000313" key="4">
    <source>
        <dbReference type="Proteomes" id="UP000292702"/>
    </source>
</evidence>
<organism evidence="3 4">
    <name type="scientific">Steccherinum ochraceum</name>
    <dbReference type="NCBI Taxonomy" id="92696"/>
    <lineage>
        <taxon>Eukaryota</taxon>
        <taxon>Fungi</taxon>
        <taxon>Dikarya</taxon>
        <taxon>Basidiomycota</taxon>
        <taxon>Agaricomycotina</taxon>
        <taxon>Agaricomycetes</taxon>
        <taxon>Polyporales</taxon>
        <taxon>Steccherinaceae</taxon>
        <taxon>Steccherinum</taxon>
    </lineage>
</organism>
<sequence length="311" mass="35337">MASVASKEQNHFSESVRQILLGLFQRTGIDQRFRYSGIDPTMEKQFYDEAYNWNLGLTDKQLRKYGTLGLNMAITAYRHTPPEVQLAIAQYTFLGILIDEDIMSTSVIREFPPRLFDGRPQLHPILTQFGETLAKMREQFAPYASTVITTNSAEFVAAEMLVRDEGGPSADRLLGSKYADYIRLKSGLGDTYAANVWPRAMFPKTKTYVQTFPYIAEYACYGNDFYSFYKESAAGETENYVSLLAAANDESTLETMEKIAARLSDIDNLVKESLGDGSHRAAWESFTAGYAEFHLHAPRYRLRELIPEYYL</sequence>
<accession>A0A4R0RPD9</accession>
<dbReference type="GO" id="GO:0016838">
    <property type="term" value="F:carbon-oxygen lyase activity, acting on phosphates"/>
    <property type="evidence" value="ECO:0007669"/>
    <property type="project" value="InterPro"/>
</dbReference>
<evidence type="ECO:0000256" key="1">
    <source>
        <dbReference type="ARBA" id="ARBA00007946"/>
    </source>
</evidence>
<keyword evidence="2" id="KW-0456">Lyase</keyword>
<dbReference type="Pfam" id="PF06330">
    <property type="entry name" value="TRI5"/>
    <property type="match status" value="1"/>
</dbReference>
<comment type="similarity">
    <text evidence="1">Belongs to the trichodiene synthase family.</text>
</comment>
<dbReference type="STRING" id="92696.A0A4R0RPD9"/>
<dbReference type="Gene3D" id="1.10.600.10">
    <property type="entry name" value="Farnesyl Diphosphate Synthase"/>
    <property type="match status" value="1"/>
</dbReference>
<dbReference type="AlphaFoldDB" id="A0A4R0RPD9"/>
<reference evidence="3 4" key="1">
    <citation type="submission" date="2018-11" db="EMBL/GenBank/DDBJ databases">
        <title>Genome assembly of Steccherinum ochraceum LE-BIN_3174, the white-rot fungus of the Steccherinaceae family (The Residual Polyporoid clade, Polyporales, Basidiomycota).</title>
        <authorList>
            <person name="Fedorova T.V."/>
            <person name="Glazunova O.A."/>
            <person name="Landesman E.O."/>
            <person name="Moiseenko K.V."/>
            <person name="Psurtseva N.V."/>
            <person name="Savinova O.S."/>
            <person name="Shakhova N.V."/>
            <person name="Tyazhelova T.V."/>
            <person name="Vasina D.V."/>
        </authorList>
    </citation>
    <scope>NUCLEOTIDE SEQUENCE [LARGE SCALE GENOMIC DNA]</scope>
    <source>
        <strain evidence="3 4">LE-BIN_3174</strain>
    </source>
</reference>
<name>A0A4R0RPD9_9APHY</name>
<dbReference type="SUPFAM" id="SSF48576">
    <property type="entry name" value="Terpenoid synthases"/>
    <property type="match status" value="1"/>
</dbReference>
<evidence type="ECO:0000313" key="3">
    <source>
        <dbReference type="EMBL" id="TCD67995.1"/>
    </source>
</evidence>
<keyword evidence="4" id="KW-1185">Reference proteome</keyword>
<dbReference type="EMBL" id="RWJN01000079">
    <property type="protein sequence ID" value="TCD67995.1"/>
    <property type="molecule type" value="Genomic_DNA"/>
</dbReference>
<evidence type="ECO:0000256" key="2">
    <source>
        <dbReference type="ARBA" id="ARBA00023239"/>
    </source>
</evidence>
<dbReference type="Proteomes" id="UP000292702">
    <property type="component" value="Unassembled WGS sequence"/>
</dbReference>
<dbReference type="InterPro" id="IPR008949">
    <property type="entry name" value="Isoprenoid_synthase_dom_sf"/>
</dbReference>
<comment type="caution">
    <text evidence="3">The sequence shown here is derived from an EMBL/GenBank/DDBJ whole genome shotgun (WGS) entry which is preliminary data.</text>
</comment>
<protein>
    <submittedName>
        <fullName evidence="3">Terpene cyclase</fullName>
    </submittedName>
</protein>